<keyword evidence="1" id="KW-1133">Transmembrane helix</keyword>
<feature type="transmembrane region" description="Helical" evidence="1">
    <location>
        <begin position="195"/>
        <end position="213"/>
    </location>
</feature>
<evidence type="ECO:0000313" key="3">
    <source>
        <dbReference type="EMBL" id="MBT8592075.1"/>
    </source>
</evidence>
<feature type="domain" description="HD-GYP" evidence="2">
    <location>
        <begin position="224"/>
        <end position="435"/>
    </location>
</feature>
<dbReference type="SMART" id="SM00471">
    <property type="entry name" value="HDc"/>
    <property type="match status" value="1"/>
</dbReference>
<comment type="caution">
    <text evidence="3">The sequence shown here is derived from an EMBL/GenBank/DDBJ whole genome shotgun (WGS) entry which is preliminary data.</text>
</comment>
<dbReference type="Pfam" id="PF13487">
    <property type="entry name" value="HD_5"/>
    <property type="match status" value="1"/>
</dbReference>
<name>A0AAE2YM43_9BURK</name>
<evidence type="ECO:0000313" key="4">
    <source>
        <dbReference type="Proteomes" id="UP000762271"/>
    </source>
</evidence>
<dbReference type="InterPro" id="IPR052020">
    <property type="entry name" value="Cyclic_di-GMP/3'3'-cGAMP_PDE"/>
</dbReference>
<feature type="transmembrane region" description="Helical" evidence="1">
    <location>
        <begin position="36"/>
        <end position="55"/>
    </location>
</feature>
<dbReference type="EMBL" id="JAANGI010000001">
    <property type="protein sequence ID" value="MBT8592075.1"/>
    <property type="molecule type" value="Genomic_DNA"/>
</dbReference>
<organism evidence="3 4">
    <name type="scientific">Polynucleobacter paneuropaeus</name>
    <dbReference type="NCBI Taxonomy" id="2527775"/>
    <lineage>
        <taxon>Bacteria</taxon>
        <taxon>Pseudomonadati</taxon>
        <taxon>Pseudomonadota</taxon>
        <taxon>Betaproteobacteria</taxon>
        <taxon>Burkholderiales</taxon>
        <taxon>Burkholderiaceae</taxon>
        <taxon>Polynucleobacter</taxon>
    </lineage>
</organism>
<gene>
    <name evidence="3" type="ORF">G6693_09080</name>
</gene>
<dbReference type="PANTHER" id="PTHR45228">
    <property type="entry name" value="CYCLIC DI-GMP PHOSPHODIESTERASE TM_0186-RELATED"/>
    <property type="match status" value="1"/>
</dbReference>
<sequence>MDLLNQIFYFSAFIILMGLMLGFVSQRDEYKETEKIWYWPAGLFFLALASFSFFIASWGSLFFLTLCHFLLMCGMLCIALLFRSWRTNISQEISPYVWVGFSVLSITFLFLFWSGDPVSRIYITSTFITGFSLWNLWELRAVIKHNKAPQIKILIGIIVIQIVLRASRIFVLYYFPSEYIERIFHEGEVGFSIRIISSLMLILACMVIAHYYLDALWKMHRSSSRAIESGLLHSLNALSMVRDNETGDHILRTQAYVKRLAERLKSMGIYADQLTPSNIEHMVHAAPLHDIGKVGIPDNILRKNGALSPEEWEVMKTHAALGERVLKAANADSDKSLKVLEMAIDIAGGHHEKWDGSGYPRGLSGEEIPLAARIMSLADIYDALVNERVYKEKWTHEAACEEIARHKGKIFDPAVVEAFILEKSFFQQIAQQYAEE</sequence>
<dbReference type="PANTHER" id="PTHR45228:SF5">
    <property type="entry name" value="CYCLIC DI-GMP PHOSPHODIESTERASE VC_1348-RELATED"/>
    <property type="match status" value="1"/>
</dbReference>
<feature type="transmembrane region" description="Helical" evidence="1">
    <location>
        <begin position="61"/>
        <end position="82"/>
    </location>
</feature>
<feature type="transmembrane region" description="Helical" evidence="1">
    <location>
        <begin position="94"/>
        <end position="115"/>
    </location>
</feature>
<dbReference type="Gene3D" id="1.10.3210.10">
    <property type="entry name" value="Hypothetical protein af1432"/>
    <property type="match status" value="1"/>
</dbReference>
<accession>A0AAE2YM43</accession>
<protein>
    <submittedName>
        <fullName evidence="3">HD domain-containing protein</fullName>
    </submittedName>
</protein>
<feature type="transmembrane region" description="Helical" evidence="1">
    <location>
        <begin position="6"/>
        <end position="24"/>
    </location>
</feature>
<feature type="transmembrane region" description="Helical" evidence="1">
    <location>
        <begin position="121"/>
        <end position="139"/>
    </location>
</feature>
<dbReference type="InterPro" id="IPR003607">
    <property type="entry name" value="HD/PDEase_dom"/>
</dbReference>
<proteinExistence type="predicted"/>
<dbReference type="SUPFAM" id="SSF109604">
    <property type="entry name" value="HD-domain/PDEase-like"/>
    <property type="match status" value="1"/>
</dbReference>
<keyword evidence="1" id="KW-0812">Transmembrane</keyword>
<dbReference type="Proteomes" id="UP000762271">
    <property type="component" value="Unassembled WGS sequence"/>
</dbReference>
<dbReference type="GO" id="GO:0008081">
    <property type="term" value="F:phosphoric diester hydrolase activity"/>
    <property type="evidence" value="ECO:0007669"/>
    <property type="project" value="UniProtKB-ARBA"/>
</dbReference>
<evidence type="ECO:0000256" key="1">
    <source>
        <dbReference type="SAM" id="Phobius"/>
    </source>
</evidence>
<dbReference type="InterPro" id="IPR037522">
    <property type="entry name" value="HD_GYP_dom"/>
</dbReference>
<reference evidence="3" key="1">
    <citation type="journal article" date="2021" name="Genome Biol. Evol.">
        <title>Continental-Scale Gene Flow Prevents Allopatric Divergence of Pelagic Freshwater Bacteria.</title>
        <authorList>
            <person name="Hoetzinger M."/>
            <person name="Pitt A."/>
            <person name="Huemer A."/>
            <person name="Hahn M.W."/>
        </authorList>
    </citation>
    <scope>NUCLEOTIDE SEQUENCE</scope>
    <source>
        <strain evidence="3">AP-YLGG-20-G6</strain>
    </source>
</reference>
<evidence type="ECO:0000259" key="2">
    <source>
        <dbReference type="PROSITE" id="PS51832"/>
    </source>
</evidence>
<feature type="transmembrane region" description="Helical" evidence="1">
    <location>
        <begin position="151"/>
        <end position="175"/>
    </location>
</feature>
<dbReference type="AlphaFoldDB" id="A0AAE2YM43"/>
<keyword evidence="1" id="KW-0472">Membrane</keyword>
<dbReference type="CDD" id="cd00077">
    <property type="entry name" value="HDc"/>
    <property type="match status" value="1"/>
</dbReference>
<dbReference type="PROSITE" id="PS51832">
    <property type="entry name" value="HD_GYP"/>
    <property type="match status" value="1"/>
</dbReference>